<dbReference type="Proteomes" id="UP001589747">
    <property type="component" value="Unassembled WGS sequence"/>
</dbReference>
<protein>
    <submittedName>
        <fullName evidence="2">Uncharacterized protein</fullName>
    </submittedName>
</protein>
<feature type="chain" id="PRO_5045140175" evidence="1">
    <location>
        <begin position="26"/>
        <end position="146"/>
    </location>
</feature>
<feature type="signal peptide" evidence="1">
    <location>
        <begin position="1"/>
        <end position="25"/>
    </location>
</feature>
<evidence type="ECO:0000313" key="3">
    <source>
        <dbReference type="Proteomes" id="UP001589747"/>
    </source>
</evidence>
<keyword evidence="1" id="KW-0732">Signal</keyword>
<keyword evidence="3" id="KW-1185">Reference proteome</keyword>
<sequence length="146" mass="15865">MMKLSLKVALSATLLMSAFGSAIYAADPYENPMNDTPGTAYTKSQGQIFGGYLWANDYDWYRFYTAKTATQSVHFAPNDNQSYQVLVFDNPNSGTGPIATLKVSNGAGVYHSLQFPAVAGKQYYVLVTSGGGLSGTPFYSLWIDNQ</sequence>
<accession>A0ABV5KSJ1</accession>
<reference evidence="2 3" key="1">
    <citation type="submission" date="2024-09" db="EMBL/GenBank/DDBJ databases">
        <authorList>
            <person name="Sun Q."/>
            <person name="Mori K."/>
        </authorList>
    </citation>
    <scope>NUCLEOTIDE SEQUENCE [LARGE SCALE GENOMIC DNA]</scope>
    <source>
        <strain evidence="2 3">TISTR 2452</strain>
    </source>
</reference>
<dbReference type="Gene3D" id="2.60.120.380">
    <property type="match status" value="1"/>
</dbReference>
<dbReference type="EMBL" id="JBHMDO010000033">
    <property type="protein sequence ID" value="MFB9328144.1"/>
    <property type="molecule type" value="Genomic_DNA"/>
</dbReference>
<comment type="caution">
    <text evidence="2">The sequence shown here is derived from an EMBL/GenBank/DDBJ whole genome shotgun (WGS) entry which is preliminary data.</text>
</comment>
<evidence type="ECO:0000313" key="2">
    <source>
        <dbReference type="EMBL" id="MFB9328144.1"/>
    </source>
</evidence>
<name>A0ABV5KSJ1_9BACL</name>
<gene>
    <name evidence="2" type="ORF">ACFFSY_19625</name>
</gene>
<organism evidence="2 3">
    <name type="scientific">Paenibacillus aurantiacus</name>
    <dbReference type="NCBI Taxonomy" id="1936118"/>
    <lineage>
        <taxon>Bacteria</taxon>
        <taxon>Bacillati</taxon>
        <taxon>Bacillota</taxon>
        <taxon>Bacilli</taxon>
        <taxon>Bacillales</taxon>
        <taxon>Paenibacillaceae</taxon>
        <taxon>Paenibacillus</taxon>
    </lineage>
</organism>
<dbReference type="RefSeq" id="WP_377497162.1">
    <property type="nucleotide sequence ID" value="NZ_JBHMDO010000033.1"/>
</dbReference>
<proteinExistence type="predicted"/>
<evidence type="ECO:0000256" key="1">
    <source>
        <dbReference type="SAM" id="SignalP"/>
    </source>
</evidence>